<organism evidence="1 2">
    <name type="scientific">Megalodesulfovibrio gigas (strain ATCC 19364 / DSM 1382 / NCIMB 9332 / VKM B-1759)</name>
    <name type="common">Desulfovibrio gigas</name>
    <dbReference type="NCBI Taxonomy" id="1121448"/>
    <lineage>
        <taxon>Bacteria</taxon>
        <taxon>Pseudomonadati</taxon>
        <taxon>Thermodesulfobacteriota</taxon>
        <taxon>Desulfovibrionia</taxon>
        <taxon>Desulfovibrionales</taxon>
        <taxon>Desulfovibrionaceae</taxon>
        <taxon>Megalodesulfovibrio</taxon>
    </lineage>
</organism>
<dbReference type="KEGG" id="dgg:DGI_2506"/>
<keyword evidence="2" id="KW-1185">Reference proteome</keyword>
<dbReference type="STRING" id="1121448.DGI_2506"/>
<dbReference type="PATRIC" id="fig|1121448.10.peg.2458"/>
<gene>
    <name evidence="1" type="ORF">DGI_2506</name>
</gene>
<dbReference type="Proteomes" id="UP000016587">
    <property type="component" value="Chromosome"/>
</dbReference>
<dbReference type="HOGENOM" id="CLU_2933821_0_0_7"/>
<dbReference type="AlphaFoldDB" id="T2GDJ3"/>
<evidence type="ECO:0000313" key="2">
    <source>
        <dbReference type="Proteomes" id="UP000016587"/>
    </source>
</evidence>
<sequence length="60" mass="6573">MQPFAEGHIEHMAHGTVPPRFIMQPNPLLVLYTNRGGHVSMEIGGRSRLFLDAGAGPQFS</sequence>
<name>T2GDJ3_MEGG1</name>
<proteinExistence type="predicted"/>
<protein>
    <submittedName>
        <fullName evidence="1">Uncharacterized protein</fullName>
    </submittedName>
</protein>
<evidence type="ECO:0000313" key="1">
    <source>
        <dbReference type="EMBL" id="AGW14244.1"/>
    </source>
</evidence>
<reference evidence="1 2" key="1">
    <citation type="journal article" date="2013" name="J. Bacteriol.">
        <title>Roles of HynAB and Ech, the only two hydrogenases found in the model sulfate reducer Desulfovibrio gigas.</title>
        <authorList>
            <person name="Morais-Silva F.O."/>
            <person name="Santos C.I."/>
            <person name="Rodrigues R."/>
            <person name="Pereira I.A."/>
            <person name="Rodrigues-Pousada C."/>
        </authorList>
    </citation>
    <scope>NUCLEOTIDE SEQUENCE [LARGE SCALE GENOMIC DNA]</scope>
    <source>
        <strain evidence="2">ATCC 19364 / DSM 1382 / NCIMB 9332 / VKM B-1759</strain>
    </source>
</reference>
<reference evidence="2" key="2">
    <citation type="submission" date="2013-07" db="EMBL/GenBank/DDBJ databases">
        <authorList>
            <person name="Morais-Silva F.O."/>
            <person name="Rezende A.M."/>
            <person name="Pimentel C."/>
            <person name="Resende D.M."/>
            <person name="Santos C.I."/>
            <person name="Clemente C."/>
            <person name="de Oliveira L.M."/>
            <person name="da Silva S.M."/>
            <person name="Costa D.A."/>
            <person name="Varela-Raposo A."/>
            <person name="Horacio E.C.A."/>
            <person name="Matos M."/>
            <person name="Flores O."/>
            <person name="Ruiz J.C."/>
            <person name="Rodrigues-Pousada C."/>
        </authorList>
    </citation>
    <scope>NUCLEOTIDE SEQUENCE [LARGE SCALE GENOMIC DNA]</scope>
    <source>
        <strain evidence="2">ATCC 19364 / DSM 1382 / NCIMB 9332 / VKM B-1759</strain>
    </source>
</reference>
<dbReference type="EMBL" id="CP006585">
    <property type="protein sequence ID" value="AGW14244.1"/>
    <property type="molecule type" value="Genomic_DNA"/>
</dbReference>
<accession>T2GDJ3</accession>